<dbReference type="PANTHER" id="PTHR35175:SF2">
    <property type="entry name" value="DUF1289 DOMAIN-CONTAINING PROTEIN"/>
    <property type="match status" value="1"/>
</dbReference>
<keyword evidence="3" id="KW-1185">Reference proteome</keyword>
<reference evidence="2 3" key="1">
    <citation type="submission" date="2021-04" db="EMBL/GenBank/DDBJ databases">
        <title>The genome sequence of Ideonella sp. 3Y2.</title>
        <authorList>
            <person name="Liu Y."/>
        </authorList>
    </citation>
    <scope>NUCLEOTIDE SEQUENCE [LARGE SCALE GENOMIC DNA]</scope>
    <source>
        <strain evidence="2 3">3Y2</strain>
    </source>
</reference>
<sequence length="72" mass="7991">MTDPVAPQTSHSPAGGVPSPCISICRTDPDTGWCQGCHRTLQEIAAWSTMTDEQRMDVWMLLPGRRARVHNE</sequence>
<evidence type="ECO:0000313" key="2">
    <source>
        <dbReference type="EMBL" id="MBQ0933110.1"/>
    </source>
</evidence>
<name>A0A940YIF3_9BURK</name>
<evidence type="ECO:0000313" key="3">
    <source>
        <dbReference type="Proteomes" id="UP000676246"/>
    </source>
</evidence>
<proteinExistence type="predicted"/>
<dbReference type="PANTHER" id="PTHR35175">
    <property type="entry name" value="DUF1289 DOMAIN-CONTAINING PROTEIN"/>
    <property type="match status" value="1"/>
</dbReference>
<dbReference type="RefSeq" id="WP_210802018.1">
    <property type="nucleotide sequence ID" value="NZ_JAGQDD010000023.1"/>
</dbReference>
<gene>
    <name evidence="2" type="ORF">KAK03_21780</name>
</gene>
<dbReference type="Proteomes" id="UP000676246">
    <property type="component" value="Unassembled WGS sequence"/>
</dbReference>
<dbReference type="InterPro" id="IPR010710">
    <property type="entry name" value="DUF1289"/>
</dbReference>
<comment type="caution">
    <text evidence="2">The sequence shown here is derived from an EMBL/GenBank/DDBJ whole genome shotgun (WGS) entry which is preliminary data.</text>
</comment>
<protein>
    <submittedName>
        <fullName evidence="2">DUF1289 domain-containing protein</fullName>
    </submittedName>
</protein>
<evidence type="ECO:0000256" key="1">
    <source>
        <dbReference type="SAM" id="MobiDB-lite"/>
    </source>
</evidence>
<dbReference type="AlphaFoldDB" id="A0A940YIF3"/>
<accession>A0A940YIF3</accession>
<feature type="region of interest" description="Disordered" evidence="1">
    <location>
        <begin position="1"/>
        <end position="20"/>
    </location>
</feature>
<dbReference type="EMBL" id="JAGQDD010000023">
    <property type="protein sequence ID" value="MBQ0933110.1"/>
    <property type="molecule type" value="Genomic_DNA"/>
</dbReference>
<dbReference type="Pfam" id="PF06945">
    <property type="entry name" value="DUF1289"/>
    <property type="match status" value="1"/>
</dbReference>
<organism evidence="2 3">
    <name type="scientific">Ideonella alba</name>
    <dbReference type="NCBI Taxonomy" id="2824118"/>
    <lineage>
        <taxon>Bacteria</taxon>
        <taxon>Pseudomonadati</taxon>
        <taxon>Pseudomonadota</taxon>
        <taxon>Betaproteobacteria</taxon>
        <taxon>Burkholderiales</taxon>
        <taxon>Sphaerotilaceae</taxon>
        <taxon>Ideonella</taxon>
    </lineage>
</organism>